<dbReference type="EMBL" id="JAYXUD010000031">
    <property type="protein sequence ID" value="MEC6900692.1"/>
    <property type="molecule type" value="Genomic_DNA"/>
</dbReference>
<name>A0ABU6LMA0_9GAMM</name>
<dbReference type="Proteomes" id="UP001339429">
    <property type="component" value="Unassembled WGS sequence"/>
</dbReference>
<reference evidence="1 2" key="1">
    <citation type="submission" date="2024-01" db="EMBL/GenBank/DDBJ databases">
        <title>Active colonisers of the gastrointestinal tract of Atlantic salmon farmed in a warm water region.</title>
        <authorList>
            <person name="Bowman J.P."/>
        </authorList>
    </citation>
    <scope>NUCLEOTIDE SEQUENCE [LARGE SCALE GENOMIC DNA]</scope>
    <source>
        <strain evidence="1 2">S4MW1</strain>
    </source>
</reference>
<proteinExistence type="predicted"/>
<evidence type="ECO:0000313" key="1">
    <source>
        <dbReference type="EMBL" id="MEC6900692.1"/>
    </source>
</evidence>
<dbReference type="RefSeq" id="WP_327780249.1">
    <property type="nucleotide sequence ID" value="NZ_JAYXUD010000031.1"/>
</dbReference>
<protein>
    <submittedName>
        <fullName evidence="1">Uncharacterized protein</fullName>
    </submittedName>
</protein>
<evidence type="ECO:0000313" key="2">
    <source>
        <dbReference type="Proteomes" id="UP001339429"/>
    </source>
</evidence>
<comment type="caution">
    <text evidence="1">The sequence shown here is derived from an EMBL/GenBank/DDBJ whole genome shotgun (WGS) entry which is preliminary data.</text>
</comment>
<gene>
    <name evidence="1" type="ORF">VXS00_18805</name>
</gene>
<accession>A0ABU6LMA0</accession>
<keyword evidence="2" id="KW-1185">Reference proteome</keyword>
<sequence>MPRKLELDGLKLDITAVEKLINDALKYGDFVAEKLYLRKLEKLRKELINHDNEFVTNASVALFFDGDAVHGSKGILASFAGHSLDNFQELVNKVFAYKENGELGSRGTISNKASSNLMITGVAKGSFGFILDEVSDQIEITETSLKVALEEVIELISDTASADENIFVSSIENIDQRILQSLKNLFITLDKGKSCLRIVGDKKEYRLDSHSISLARRRTEATKIDENEEAKNIVLIGQLPESCKFEALDNGVLISGVTSKAAAKRLQMKKMNSTIKVKMIIKTVSSIYRSDKTVYKITEVYD</sequence>
<organism evidence="1 2">
    <name type="scientific">Photobacterium piscicola</name>
    <dbReference type="NCBI Taxonomy" id="1378299"/>
    <lineage>
        <taxon>Bacteria</taxon>
        <taxon>Pseudomonadati</taxon>
        <taxon>Pseudomonadota</taxon>
        <taxon>Gammaproteobacteria</taxon>
        <taxon>Vibrionales</taxon>
        <taxon>Vibrionaceae</taxon>
        <taxon>Photobacterium</taxon>
    </lineage>
</organism>